<organism evidence="1 2">
    <name type="scientific">Sporothrix epigloea</name>
    <dbReference type="NCBI Taxonomy" id="1892477"/>
    <lineage>
        <taxon>Eukaryota</taxon>
        <taxon>Fungi</taxon>
        <taxon>Dikarya</taxon>
        <taxon>Ascomycota</taxon>
        <taxon>Pezizomycotina</taxon>
        <taxon>Sordariomycetes</taxon>
        <taxon>Sordariomycetidae</taxon>
        <taxon>Ophiostomatales</taxon>
        <taxon>Ophiostomataceae</taxon>
        <taxon>Sporothrix</taxon>
    </lineage>
</organism>
<sequence>MHYGLRTRITEDIDLVVRPTAGVTAESTSAKLLHDFPDAFVAKVVYGVSIPSLIVQRDDGSVKHVEIEMFDVQAWPHRPQYDLDNPDNDVTVIPVSGVGVPVFSARWLLREKIVTALGRKGSKKEETDVDDACALLEIVDAGSVNLGDHPEAVQHFLDRRPDKQSLLQLKVVCPEFLGQRSELDTCM</sequence>
<dbReference type="EMBL" id="CAWUOM010000035">
    <property type="protein sequence ID" value="CAK7267516.1"/>
    <property type="molecule type" value="Genomic_DNA"/>
</dbReference>
<dbReference type="InterPro" id="IPR014942">
    <property type="entry name" value="AbiEii"/>
</dbReference>
<gene>
    <name evidence="1" type="ORF">SEPCBS57363_002629</name>
</gene>
<proteinExistence type="predicted"/>
<evidence type="ECO:0000313" key="1">
    <source>
        <dbReference type="EMBL" id="CAK7267516.1"/>
    </source>
</evidence>
<keyword evidence="2" id="KW-1185">Reference proteome</keyword>
<comment type="caution">
    <text evidence="1">The sequence shown here is derived from an EMBL/GenBank/DDBJ whole genome shotgun (WGS) entry which is preliminary data.</text>
</comment>
<protein>
    <recommendedName>
        <fullName evidence="3">Nucleotidyl transferase AbiEii toxin, Type IV TA system</fullName>
    </recommendedName>
</protein>
<evidence type="ECO:0008006" key="3">
    <source>
        <dbReference type="Google" id="ProtNLM"/>
    </source>
</evidence>
<reference evidence="1 2" key="1">
    <citation type="submission" date="2024-01" db="EMBL/GenBank/DDBJ databases">
        <authorList>
            <person name="Allen C."/>
            <person name="Tagirdzhanova G."/>
        </authorList>
    </citation>
    <scope>NUCLEOTIDE SEQUENCE [LARGE SCALE GENOMIC DNA]</scope>
    <source>
        <strain evidence="1 2">CBS 573.63</strain>
    </source>
</reference>
<dbReference type="Proteomes" id="UP001642501">
    <property type="component" value="Unassembled WGS sequence"/>
</dbReference>
<evidence type="ECO:0000313" key="2">
    <source>
        <dbReference type="Proteomes" id="UP001642501"/>
    </source>
</evidence>
<dbReference type="Pfam" id="PF08843">
    <property type="entry name" value="AbiEii"/>
    <property type="match status" value="1"/>
</dbReference>
<accession>A0ABP0DGZ2</accession>
<name>A0ABP0DGZ2_9PEZI</name>